<dbReference type="RefSeq" id="WP_092598524.1">
    <property type="nucleotide sequence ID" value="NZ_FNJR01000003.1"/>
</dbReference>
<feature type="domain" description="SnoaL-like" evidence="1">
    <location>
        <begin position="25"/>
        <end position="141"/>
    </location>
</feature>
<dbReference type="InterPro" id="IPR037401">
    <property type="entry name" value="SnoaL-like"/>
</dbReference>
<dbReference type="EMBL" id="FNJR01000003">
    <property type="protein sequence ID" value="SDP27361.1"/>
    <property type="molecule type" value="Genomic_DNA"/>
</dbReference>
<name>A0A1H0RD48_9ACTN</name>
<organism evidence="2 3">
    <name type="scientific">Actinopolyspora xinjiangensis</name>
    <dbReference type="NCBI Taxonomy" id="405564"/>
    <lineage>
        <taxon>Bacteria</taxon>
        <taxon>Bacillati</taxon>
        <taxon>Actinomycetota</taxon>
        <taxon>Actinomycetes</taxon>
        <taxon>Actinopolysporales</taxon>
        <taxon>Actinopolysporaceae</taxon>
        <taxon>Actinopolyspora</taxon>
    </lineage>
</organism>
<dbReference type="SUPFAM" id="SSF54427">
    <property type="entry name" value="NTF2-like"/>
    <property type="match status" value="1"/>
</dbReference>
<evidence type="ECO:0000313" key="3">
    <source>
        <dbReference type="Proteomes" id="UP000199497"/>
    </source>
</evidence>
<gene>
    <name evidence="2" type="ORF">SAMN04487905_10312</name>
</gene>
<proteinExistence type="predicted"/>
<protein>
    <submittedName>
        <fullName evidence="2">SnoaL-like domain-containing protein</fullName>
    </submittedName>
</protein>
<dbReference type="InterPro" id="IPR032710">
    <property type="entry name" value="NTF2-like_dom_sf"/>
</dbReference>
<reference evidence="3" key="1">
    <citation type="submission" date="2016-10" db="EMBL/GenBank/DDBJ databases">
        <authorList>
            <person name="Varghese N."/>
            <person name="Submissions S."/>
        </authorList>
    </citation>
    <scope>NUCLEOTIDE SEQUENCE [LARGE SCALE GENOMIC DNA]</scope>
    <source>
        <strain evidence="3">DSM 46732</strain>
    </source>
</reference>
<dbReference type="AlphaFoldDB" id="A0A1H0RD48"/>
<dbReference type="Gene3D" id="3.10.450.50">
    <property type="match status" value="1"/>
</dbReference>
<dbReference type="Proteomes" id="UP000199497">
    <property type="component" value="Unassembled WGS sequence"/>
</dbReference>
<dbReference type="Pfam" id="PF13474">
    <property type="entry name" value="SnoaL_3"/>
    <property type="match status" value="1"/>
</dbReference>
<accession>A0A1H0RD48</accession>
<sequence>MRAIQAQEFGGPGHDELIGLVERLRKGFAAADAAFLTELWAGEEDTLVYVAGERARPLRTRDEIARYYREALGPVESVDTAEVTDLLVDAEEDRGRAFFRFRFAGREAASDERFDVDIRITAIARRRDDQWVLVHYHESSPGPV</sequence>
<keyword evidence="3" id="KW-1185">Reference proteome</keyword>
<evidence type="ECO:0000259" key="1">
    <source>
        <dbReference type="Pfam" id="PF13474"/>
    </source>
</evidence>
<dbReference type="OrthoDB" id="1551077at2"/>
<evidence type="ECO:0000313" key="2">
    <source>
        <dbReference type="EMBL" id="SDP27361.1"/>
    </source>
</evidence>